<dbReference type="InterPro" id="IPR049279">
    <property type="entry name" value="DUF3108-like"/>
</dbReference>
<sequence>MALACNQAAPPGSSGASDQGADDGDDDGESGNTLPDLTDDAGSGGDGDGDPGSDTADTSRNTDTDATDTGDPNLGPYADTLYPLADGAHWTYLIKNLNGQIVGMDIVDTTELDWDGEQAWMLTDQPNAKGEWTQSVLVRDGSVSTRVHKKILTDGGIASIVDYDPGFARVDDTWDTLNFSEELLYERTETDGQGNNPKVEARGHIFTVQAVHEMVTVPAGTFDCVKIERVRSVGTNAGEITISWYAFGVGKVREETPAESRVEELAKVSLPGGVDLP</sequence>
<feature type="region of interest" description="Disordered" evidence="1">
    <location>
        <begin position="1"/>
        <end position="76"/>
    </location>
</feature>
<accession>A0A0C1ZWY0</accession>
<evidence type="ECO:0000313" key="3">
    <source>
        <dbReference type="EMBL" id="KIG15563.1"/>
    </source>
</evidence>
<feature type="compositionally biased region" description="Acidic residues" evidence="1">
    <location>
        <begin position="20"/>
        <end position="29"/>
    </location>
</feature>
<gene>
    <name evidence="3" type="ORF">DB30_05437</name>
</gene>
<evidence type="ECO:0000256" key="1">
    <source>
        <dbReference type="SAM" id="MobiDB-lite"/>
    </source>
</evidence>
<dbReference type="Proteomes" id="UP000031599">
    <property type="component" value="Unassembled WGS sequence"/>
</dbReference>
<dbReference type="AlphaFoldDB" id="A0A0C1ZWY0"/>
<protein>
    <recommendedName>
        <fullName evidence="2">DUF3108 domain-containing protein</fullName>
    </recommendedName>
</protein>
<feature type="compositionally biased region" description="Low complexity" evidence="1">
    <location>
        <begin position="7"/>
        <end position="19"/>
    </location>
</feature>
<evidence type="ECO:0000259" key="2">
    <source>
        <dbReference type="Pfam" id="PF21347"/>
    </source>
</evidence>
<comment type="caution">
    <text evidence="3">The sequence shown here is derived from an EMBL/GenBank/DDBJ whole genome shotgun (WGS) entry which is preliminary data.</text>
</comment>
<dbReference type="EMBL" id="JMCC02000050">
    <property type="protein sequence ID" value="KIG15563.1"/>
    <property type="molecule type" value="Genomic_DNA"/>
</dbReference>
<name>A0A0C1ZWY0_9BACT</name>
<dbReference type="Gene3D" id="2.40.360.20">
    <property type="match status" value="1"/>
</dbReference>
<reference evidence="3 4" key="1">
    <citation type="submission" date="2014-12" db="EMBL/GenBank/DDBJ databases">
        <title>Genome assembly of Enhygromyxa salina DSM 15201.</title>
        <authorList>
            <person name="Sharma G."/>
            <person name="Subramanian S."/>
        </authorList>
    </citation>
    <scope>NUCLEOTIDE SEQUENCE [LARGE SCALE GENOMIC DNA]</scope>
    <source>
        <strain evidence="3 4">DSM 15201</strain>
    </source>
</reference>
<dbReference type="Pfam" id="PF21347">
    <property type="entry name" value="DUF3108_like"/>
    <property type="match status" value="1"/>
</dbReference>
<feature type="domain" description="DUF3108" evidence="2">
    <location>
        <begin position="212"/>
        <end position="256"/>
    </location>
</feature>
<organism evidence="3 4">
    <name type="scientific">Enhygromyxa salina</name>
    <dbReference type="NCBI Taxonomy" id="215803"/>
    <lineage>
        <taxon>Bacteria</taxon>
        <taxon>Pseudomonadati</taxon>
        <taxon>Myxococcota</taxon>
        <taxon>Polyangia</taxon>
        <taxon>Nannocystales</taxon>
        <taxon>Nannocystaceae</taxon>
        <taxon>Enhygromyxa</taxon>
    </lineage>
</organism>
<proteinExistence type="predicted"/>
<evidence type="ECO:0000313" key="4">
    <source>
        <dbReference type="Proteomes" id="UP000031599"/>
    </source>
</evidence>